<dbReference type="EMBL" id="CP135444">
    <property type="protein sequence ID" value="WRY35441.1"/>
    <property type="molecule type" value="Genomic_DNA"/>
</dbReference>
<dbReference type="InterPro" id="IPR017748">
    <property type="entry name" value="TagF"/>
</dbReference>
<geneLocation type="plasmid" evidence="1 2">
    <name>unnamed1</name>
</geneLocation>
<dbReference type="RefSeq" id="WP_330647213.1">
    <property type="nucleotide sequence ID" value="NZ_CP135444.1"/>
</dbReference>
<name>A0ABZ1E4Q1_9RHOB</name>
<keyword evidence="1" id="KW-0614">Plasmid</keyword>
<dbReference type="Proteomes" id="UP001623290">
    <property type="component" value="Plasmid unnamed1"/>
</dbReference>
<evidence type="ECO:0000313" key="2">
    <source>
        <dbReference type="Proteomes" id="UP001623290"/>
    </source>
</evidence>
<keyword evidence="2" id="KW-1185">Reference proteome</keyword>
<reference evidence="1 2" key="1">
    <citation type="submission" date="2023-09" db="EMBL/GenBank/DDBJ databases">
        <title>Thioclava shenzhenensis sp. nov., a multidrug resistant bacteria-antagonizing species isolated from coastal seawater.</title>
        <authorList>
            <person name="Long M."/>
        </authorList>
    </citation>
    <scope>NUCLEOTIDE SEQUENCE [LARGE SCALE GENOMIC DNA]</scope>
    <source>
        <strain evidence="1 2">FTW29</strain>
        <plasmid evidence="1 2">unnamed1</plasmid>
    </source>
</reference>
<organism evidence="1 2">
    <name type="scientific">Thioclava litoralis</name>
    <dbReference type="NCBI Taxonomy" id="3076557"/>
    <lineage>
        <taxon>Bacteria</taxon>
        <taxon>Pseudomonadati</taxon>
        <taxon>Pseudomonadota</taxon>
        <taxon>Alphaproteobacteria</taxon>
        <taxon>Rhodobacterales</taxon>
        <taxon>Paracoccaceae</taxon>
        <taxon>Thioclava</taxon>
    </lineage>
</organism>
<protein>
    <submittedName>
        <fullName evidence="1">Type VI secretion system-associated protein TagF</fullName>
    </submittedName>
</protein>
<dbReference type="InterPro" id="IPR038225">
    <property type="entry name" value="TagF_sf"/>
</dbReference>
<dbReference type="Pfam" id="PF09867">
    <property type="entry name" value="TagF_N"/>
    <property type="match status" value="1"/>
</dbReference>
<proteinExistence type="predicted"/>
<dbReference type="NCBIfam" id="TIGR03373">
    <property type="entry name" value="VI_minor_4"/>
    <property type="match status" value="1"/>
</dbReference>
<sequence length="224" mass="24099">MQEASVLNTAPIGLLGKHPGYGDFLQAGLGASIVEALNQWLDASLGGLRDEMGNDWPAFWDRAQELRFWVGRGHFGQTLAGVLRPSHDKVGRRFPLLLLTQGADLPAPTDPASDQSLWDRFSAHLDKAQPGQGAAALLHGLDLALPDEAAKASQGPQVWAHHPEGDLAALLRSAATVERERAMLTRVHFWTKGEAGRAAQWIAGPQMPDARVMGWLLGGMPEAA</sequence>
<evidence type="ECO:0000313" key="1">
    <source>
        <dbReference type="EMBL" id="WRY35441.1"/>
    </source>
</evidence>
<gene>
    <name evidence="1" type="primary">tagF</name>
    <name evidence="1" type="ORF">RPE78_14400</name>
</gene>
<accession>A0ABZ1E4Q1</accession>
<dbReference type="Gene3D" id="3.40.1730.10">
    <property type="entry name" value="pa0076 domain"/>
    <property type="match status" value="1"/>
</dbReference>